<reference evidence="2 3" key="1">
    <citation type="submission" date="2016-07" db="EMBL/GenBank/DDBJ databases">
        <title>Pervasive Adenine N6-methylation of Active Genes in Fungi.</title>
        <authorList>
            <consortium name="DOE Joint Genome Institute"/>
            <person name="Mondo S.J."/>
            <person name="Dannebaum R.O."/>
            <person name="Kuo R.C."/>
            <person name="Labutti K."/>
            <person name="Haridas S."/>
            <person name="Kuo A."/>
            <person name="Salamov A."/>
            <person name="Ahrendt S.R."/>
            <person name="Lipzen A."/>
            <person name="Sullivan W."/>
            <person name="Andreopoulos W.B."/>
            <person name="Clum A."/>
            <person name="Lindquist E."/>
            <person name="Daum C."/>
            <person name="Ramamoorthy G.K."/>
            <person name="Gryganskyi A."/>
            <person name="Culley D."/>
            <person name="Magnuson J.K."/>
            <person name="James T.Y."/>
            <person name="O'Malley M.A."/>
            <person name="Stajich J.E."/>
            <person name="Spatafora J.W."/>
            <person name="Visel A."/>
            <person name="Grigoriev I.V."/>
        </authorList>
    </citation>
    <scope>NUCLEOTIDE SEQUENCE [LARGE SCALE GENOMIC DNA]</scope>
    <source>
        <strain evidence="2 3">NRRL 3301</strain>
    </source>
</reference>
<keyword evidence="3" id="KW-1185">Reference proteome</keyword>
<feature type="compositionally biased region" description="Low complexity" evidence="1">
    <location>
        <begin position="91"/>
        <end position="103"/>
    </location>
</feature>
<evidence type="ECO:0000313" key="2">
    <source>
        <dbReference type="EMBL" id="ORX44938.1"/>
    </source>
</evidence>
<protein>
    <submittedName>
        <fullName evidence="2">Uncharacterized protein</fullName>
    </submittedName>
</protein>
<sequence>MPPSAIALADKSEPCSHVSSAAYQRKPRNLARLHLTKVPGPGSPNCWTCPRWWRMTPMENWKVWAMILVKVPQAFLKKSKTISFQNSHGLASSSRSRPTTATSQQFPGFSSAKTTFEKMKQQPTPTDVSATTAESATTESATTLASAQATISKRRKVADKPFNACLRQGIIDTYGSKSQFSLDEVITNVGRRVQDASITKSEKEIKRAVKTSLDRMIEEDTLAMTKRGKTTLYFVPDE</sequence>
<evidence type="ECO:0000313" key="3">
    <source>
        <dbReference type="Proteomes" id="UP000242146"/>
    </source>
</evidence>
<accession>A0A1X2G4P5</accession>
<proteinExistence type="predicted"/>
<feature type="compositionally biased region" description="Polar residues" evidence="1">
    <location>
        <begin position="104"/>
        <end position="114"/>
    </location>
</feature>
<dbReference type="Proteomes" id="UP000242146">
    <property type="component" value="Unassembled WGS sequence"/>
</dbReference>
<dbReference type="AlphaFoldDB" id="A0A1X2G4P5"/>
<evidence type="ECO:0000256" key="1">
    <source>
        <dbReference type="SAM" id="MobiDB-lite"/>
    </source>
</evidence>
<feature type="compositionally biased region" description="Low complexity" evidence="1">
    <location>
        <begin position="129"/>
        <end position="150"/>
    </location>
</feature>
<organism evidence="2 3">
    <name type="scientific">Hesseltinella vesiculosa</name>
    <dbReference type="NCBI Taxonomy" id="101127"/>
    <lineage>
        <taxon>Eukaryota</taxon>
        <taxon>Fungi</taxon>
        <taxon>Fungi incertae sedis</taxon>
        <taxon>Mucoromycota</taxon>
        <taxon>Mucoromycotina</taxon>
        <taxon>Mucoromycetes</taxon>
        <taxon>Mucorales</taxon>
        <taxon>Cunninghamellaceae</taxon>
        <taxon>Hesseltinella</taxon>
    </lineage>
</organism>
<gene>
    <name evidence="2" type="ORF">DM01DRAFT_1177622</name>
</gene>
<comment type="caution">
    <text evidence="2">The sequence shown here is derived from an EMBL/GenBank/DDBJ whole genome shotgun (WGS) entry which is preliminary data.</text>
</comment>
<feature type="region of interest" description="Disordered" evidence="1">
    <location>
        <begin position="87"/>
        <end position="150"/>
    </location>
</feature>
<dbReference type="EMBL" id="MCGT01000045">
    <property type="protein sequence ID" value="ORX44938.1"/>
    <property type="molecule type" value="Genomic_DNA"/>
</dbReference>
<name>A0A1X2G4P5_9FUNG</name>